<sequence>MQSYPKNKRNISTRSAKPRKRQFYGNQHSNKNEENTEAQSTSARKLSNADEENYHYSPLLGYRFIEFFTVFTALSEILICRDCKLPVKFEESANRGLGFKIVVICKCGLKNISSGPLINNGFEVNRRIVLVMRLLGVAREGINLFCNMMDICNGISESTYNAIISLLHTTTQSLFQASCVKAVGEEKRENEKHERPILNLKVSGDGTWKKRGFKSMYGVTTLIGYYCGKVIDLAVKSSFCAGCARWKNKTNTEEYREWFEEHEPNCQENHKGSSGAMEVEAVKEMFSRSEELFGVKYGNYIGDGDSKTFKGILDLNPYGDEFRVVKSECIGHVQKRMGTRLRKTKRDNHLGGRGKLTEALIKKLSLYYGLAIRRNVNSVKDMKDAIMATYYHMCSTDDKPSHEYCPSGSDSWCKWRKAEALGENPKEIKHPTPLHPDVQPHIKPIFDDLSRDDLLERCLGGHTQNANESYNSTVWRLCPKHLNSGRKIVEISAFISAGLFNDGLNFILQLMNSLQIVIGRQSMSYKEKIDEQRVNRENRRSSLTTKQARQACLQELAKKNEFLERTEGLLYGPGIAD</sequence>
<evidence type="ECO:0000259" key="2">
    <source>
        <dbReference type="Pfam" id="PF20700"/>
    </source>
</evidence>
<feature type="compositionally biased region" description="Basic residues" evidence="1">
    <location>
        <begin position="1"/>
        <end position="22"/>
    </location>
</feature>
<dbReference type="PANTHER" id="PTHR33309:SF3">
    <property type="entry name" value="CCHC-TYPE DOMAIN-CONTAINING PROTEIN"/>
    <property type="match status" value="1"/>
</dbReference>
<organism evidence="3 4">
    <name type="scientific">Galleria mellonella</name>
    <name type="common">Greater wax moth</name>
    <dbReference type="NCBI Taxonomy" id="7137"/>
    <lineage>
        <taxon>Eukaryota</taxon>
        <taxon>Metazoa</taxon>
        <taxon>Ecdysozoa</taxon>
        <taxon>Arthropoda</taxon>
        <taxon>Hexapoda</taxon>
        <taxon>Insecta</taxon>
        <taxon>Pterygota</taxon>
        <taxon>Neoptera</taxon>
        <taxon>Endopterygota</taxon>
        <taxon>Lepidoptera</taxon>
        <taxon>Glossata</taxon>
        <taxon>Ditrysia</taxon>
        <taxon>Pyraloidea</taxon>
        <taxon>Pyralidae</taxon>
        <taxon>Galleriinae</taxon>
        <taxon>Galleria</taxon>
    </lineage>
</organism>
<accession>A0ABM3M9Y6</accession>
<keyword evidence="3" id="KW-1185">Reference proteome</keyword>
<protein>
    <submittedName>
        <fullName evidence="4">Uncharacterized protein LOC128200100</fullName>
    </submittedName>
</protein>
<dbReference type="InterPro" id="IPR049012">
    <property type="entry name" value="Mutator_transp_dom"/>
</dbReference>
<dbReference type="Proteomes" id="UP001652740">
    <property type="component" value="Unplaced"/>
</dbReference>
<reference evidence="4" key="1">
    <citation type="submission" date="2025-08" db="UniProtKB">
        <authorList>
            <consortium name="RefSeq"/>
        </authorList>
    </citation>
    <scope>IDENTIFICATION</scope>
    <source>
        <tissue evidence="4">Whole larvae</tissue>
    </source>
</reference>
<evidence type="ECO:0000256" key="1">
    <source>
        <dbReference type="SAM" id="MobiDB-lite"/>
    </source>
</evidence>
<evidence type="ECO:0000313" key="4">
    <source>
        <dbReference type="RefSeq" id="XP_052748256.1"/>
    </source>
</evidence>
<evidence type="ECO:0000313" key="3">
    <source>
        <dbReference type="Proteomes" id="UP001652740"/>
    </source>
</evidence>
<proteinExistence type="predicted"/>
<dbReference type="RefSeq" id="XP_052748256.1">
    <property type="nucleotide sequence ID" value="XM_052892296.1"/>
</dbReference>
<feature type="domain" description="Mutator-like transposase" evidence="2">
    <location>
        <begin position="64"/>
        <end position="413"/>
    </location>
</feature>
<dbReference type="GeneID" id="128200100"/>
<gene>
    <name evidence="4" type="primary">LOC128200100</name>
</gene>
<dbReference type="Pfam" id="PF20700">
    <property type="entry name" value="Mutator"/>
    <property type="match status" value="1"/>
</dbReference>
<dbReference type="PANTHER" id="PTHR33309">
    <property type="entry name" value="KERATIN, ULTRA HIGH-SULFUR MATRIX PROTEIN-LIKE"/>
    <property type="match status" value="1"/>
</dbReference>
<name>A0ABM3M9Y6_GALME</name>
<feature type="region of interest" description="Disordered" evidence="1">
    <location>
        <begin position="1"/>
        <end position="44"/>
    </location>
</feature>